<protein>
    <submittedName>
        <fullName evidence="1">Uncharacterized protein</fullName>
    </submittedName>
</protein>
<dbReference type="EMBL" id="PVTY01000001">
    <property type="protein sequence ID" value="PRZ18702.1"/>
    <property type="molecule type" value="Genomic_DNA"/>
</dbReference>
<accession>A0A2T0YSF0</accession>
<proteinExistence type="predicted"/>
<evidence type="ECO:0000313" key="1">
    <source>
        <dbReference type="EMBL" id="PRZ18702.1"/>
    </source>
</evidence>
<organism evidence="1 2">
    <name type="scientific">Nesterenkonia sandarakina</name>
    <dbReference type="NCBI Taxonomy" id="272918"/>
    <lineage>
        <taxon>Bacteria</taxon>
        <taxon>Bacillati</taxon>
        <taxon>Actinomycetota</taxon>
        <taxon>Actinomycetes</taxon>
        <taxon>Micrococcales</taxon>
        <taxon>Micrococcaceae</taxon>
        <taxon>Nesterenkonia</taxon>
    </lineage>
</organism>
<sequence length="96" mass="11320">MEPLPIRRTQWTLVHESEPAAAEQGSWRTLKYDIEHNGSRESLPYYLDMVAEDLRSARLDGYEFFWVPTDANHSHARHIDDFLETYERGNPDSLRD</sequence>
<reference evidence="1 2" key="1">
    <citation type="submission" date="2018-03" db="EMBL/GenBank/DDBJ databases">
        <title>Comparative analysis of microorganisms from saline springs in Andes Mountain Range, Colombia.</title>
        <authorList>
            <person name="Rubin E."/>
        </authorList>
    </citation>
    <scope>NUCLEOTIDE SEQUENCE [LARGE SCALE GENOMIC DNA]</scope>
    <source>
        <strain evidence="1 2">CG 35</strain>
    </source>
</reference>
<comment type="caution">
    <text evidence="1">The sequence shown here is derived from an EMBL/GenBank/DDBJ whole genome shotgun (WGS) entry which is preliminary data.</text>
</comment>
<keyword evidence="2" id="KW-1185">Reference proteome</keyword>
<name>A0A2T0YSF0_9MICC</name>
<evidence type="ECO:0000313" key="2">
    <source>
        <dbReference type="Proteomes" id="UP000238217"/>
    </source>
</evidence>
<dbReference type="Proteomes" id="UP000238217">
    <property type="component" value="Unassembled WGS sequence"/>
</dbReference>
<dbReference type="AlphaFoldDB" id="A0A2T0YSF0"/>
<gene>
    <name evidence="1" type="ORF">BCL67_1018</name>
</gene>